<evidence type="ECO:0000313" key="2">
    <source>
        <dbReference type="Proteomes" id="UP000054217"/>
    </source>
</evidence>
<evidence type="ECO:0000313" key="1">
    <source>
        <dbReference type="EMBL" id="KIN93347.1"/>
    </source>
</evidence>
<dbReference type="Proteomes" id="UP000054217">
    <property type="component" value="Unassembled WGS sequence"/>
</dbReference>
<gene>
    <name evidence="1" type="ORF">M404DRAFT_36161</name>
</gene>
<dbReference type="EMBL" id="KN832177">
    <property type="protein sequence ID" value="KIN93347.1"/>
    <property type="molecule type" value="Genomic_DNA"/>
</dbReference>
<proteinExistence type="predicted"/>
<dbReference type="InParanoid" id="A0A0C3I8C9"/>
<keyword evidence="2" id="KW-1185">Reference proteome</keyword>
<dbReference type="HOGENOM" id="CLU_826710_0_0_1"/>
<dbReference type="OrthoDB" id="2686759at2759"/>
<reference evidence="1 2" key="1">
    <citation type="submission" date="2014-04" db="EMBL/GenBank/DDBJ databases">
        <authorList>
            <consortium name="DOE Joint Genome Institute"/>
            <person name="Kuo A."/>
            <person name="Kohler A."/>
            <person name="Costa M.D."/>
            <person name="Nagy L.G."/>
            <person name="Floudas D."/>
            <person name="Copeland A."/>
            <person name="Barry K.W."/>
            <person name="Cichocki N."/>
            <person name="Veneault-Fourrey C."/>
            <person name="LaButti K."/>
            <person name="Lindquist E.A."/>
            <person name="Lipzen A."/>
            <person name="Lundell T."/>
            <person name="Morin E."/>
            <person name="Murat C."/>
            <person name="Sun H."/>
            <person name="Tunlid A."/>
            <person name="Henrissat B."/>
            <person name="Grigoriev I.V."/>
            <person name="Hibbett D.S."/>
            <person name="Martin F."/>
            <person name="Nordberg H.P."/>
            <person name="Cantor M.N."/>
            <person name="Hua S.X."/>
        </authorList>
    </citation>
    <scope>NUCLEOTIDE SEQUENCE [LARGE SCALE GENOMIC DNA]</scope>
    <source>
        <strain evidence="1 2">Marx 270</strain>
    </source>
</reference>
<accession>A0A0C3I8C9</accession>
<dbReference type="STRING" id="870435.A0A0C3I8C9"/>
<name>A0A0C3I8C9_PISTI</name>
<sequence>MVAALRRLYAAIYSPIYIEGSTADLDWNAIRNATGCIHVVQKWIPKTVEYLKPTVNRVNDIGYLMSIIRVTCLHRAFGGNCHLQKYVSHESCRIPYQPVLTGENNVSADVVACLTELDPTCGVRALWFLLQNGVSMDLSVVCNFAEEICSTFISSLHPSGGPSPLHDLVVPRRWITNPNKPTVHRDTILRFLNYVRRLMNILRSGRARTKFDLLSSEESFVDVMVTQMCRMLYILGYNVRDVGLSKAIAEILLLPSLEVDNTRELSPQIQRHFANQRLQYLETIRALDTGSPIRDLIHLVHKDGRNPNPPVPAWIPRLVFKHVGDISRQMNRVPAF</sequence>
<reference evidence="2" key="2">
    <citation type="submission" date="2015-01" db="EMBL/GenBank/DDBJ databases">
        <title>Evolutionary Origins and Diversification of the Mycorrhizal Mutualists.</title>
        <authorList>
            <consortium name="DOE Joint Genome Institute"/>
            <consortium name="Mycorrhizal Genomics Consortium"/>
            <person name="Kohler A."/>
            <person name="Kuo A."/>
            <person name="Nagy L.G."/>
            <person name="Floudas D."/>
            <person name="Copeland A."/>
            <person name="Barry K.W."/>
            <person name="Cichocki N."/>
            <person name="Veneault-Fourrey C."/>
            <person name="LaButti K."/>
            <person name="Lindquist E.A."/>
            <person name="Lipzen A."/>
            <person name="Lundell T."/>
            <person name="Morin E."/>
            <person name="Murat C."/>
            <person name="Riley R."/>
            <person name="Ohm R."/>
            <person name="Sun H."/>
            <person name="Tunlid A."/>
            <person name="Henrissat B."/>
            <person name="Grigoriev I.V."/>
            <person name="Hibbett D.S."/>
            <person name="Martin F."/>
        </authorList>
    </citation>
    <scope>NUCLEOTIDE SEQUENCE [LARGE SCALE GENOMIC DNA]</scope>
    <source>
        <strain evidence="2">Marx 270</strain>
    </source>
</reference>
<protein>
    <submittedName>
        <fullName evidence="1">Uncharacterized protein</fullName>
    </submittedName>
</protein>
<organism evidence="1 2">
    <name type="scientific">Pisolithus tinctorius Marx 270</name>
    <dbReference type="NCBI Taxonomy" id="870435"/>
    <lineage>
        <taxon>Eukaryota</taxon>
        <taxon>Fungi</taxon>
        <taxon>Dikarya</taxon>
        <taxon>Basidiomycota</taxon>
        <taxon>Agaricomycotina</taxon>
        <taxon>Agaricomycetes</taxon>
        <taxon>Agaricomycetidae</taxon>
        <taxon>Boletales</taxon>
        <taxon>Sclerodermatineae</taxon>
        <taxon>Pisolithaceae</taxon>
        <taxon>Pisolithus</taxon>
    </lineage>
</organism>
<dbReference type="AlphaFoldDB" id="A0A0C3I8C9"/>